<reference evidence="1" key="1">
    <citation type="submission" date="2024-07" db="EMBL/GenBank/DDBJ databases">
        <title>Complete genome sequences of cellulolytic bacteria, Kitasatospora sp. CMC57 and Streptomyces sp. CMC78, isolated from Japanese agricultural soil.</title>
        <authorList>
            <person name="Hashimoto T."/>
            <person name="Ito M."/>
            <person name="Iwamoto M."/>
            <person name="Fukahori D."/>
            <person name="Shoda T."/>
            <person name="Sakoda M."/>
            <person name="Morohoshi T."/>
            <person name="Mitsuboshi M."/>
            <person name="Nishizawa T."/>
        </authorList>
    </citation>
    <scope>NUCLEOTIDE SEQUENCE</scope>
    <source>
        <strain evidence="1">CMC57</strain>
        <plasmid evidence="1">pCMC57_01</plasmid>
    </source>
</reference>
<protein>
    <recommendedName>
        <fullName evidence="2">Minor tail protein</fullName>
    </recommendedName>
</protein>
<gene>
    <name evidence="1" type="ORF">KCMC57_63830</name>
</gene>
<sequence>MTVRLWITNAAPPYTPATRHGSWTTASGEDIQLLGRKPQGSAGTSSISLAAGSGTRKVLLHRSISAGAVKAGTISGTIQWMIGVKESNALLDAVWHIHAWVTAGDSDTERGVLLSNYTGSTEFTTTATGTTAGQVAVSSVAIQTGDRLVIEIGYETSTTTAASYSATINYGSTGTTDLAATDTAVTTEPGWVEITGADGLFTAGFSTLTDAFTSSIDSKWTKTTNVTSTGGRARIPCTTTLEDLYTATAYEIQGSQVAFQVPTLPATGGGSSIAFSAYLSAGPTISTTNLEFEYNPATGNLVLRNSVGGSDASPTTLTYSAVDHLWWRFREAAGSIYMETAPDGSTWTIRRTITPSQWMRTGTLIFYCEAQRASGTADFAEIDSVNVSSGTTVAVTNAAEVDTAQTIGRTKSRTVGNAAEVDTAQTIGRTKSRTVGNAAEVDTAQTIGRTKSRTVGNAAEVDTAQTIGRTKARATATAAAVETAQPIGRSKRLAVIPVIVVETAQGLAAAKRLAVAPATEVATAAPVGRTKSRTVPTVTATETAQPLGRAKVRPLTPALAVEAAQQLARSKSRPVATAYEIAAAQPPGRSKRLTLIAAVEITTAMAITTAGFTGHDLTVTVRPIPGAWTVTPATGRWTARPLPARWQPRSD</sequence>
<evidence type="ECO:0008006" key="2">
    <source>
        <dbReference type="Google" id="ProtNLM"/>
    </source>
</evidence>
<organism evidence="1">
    <name type="scientific">Kitasatospora sp. CMC57</name>
    <dbReference type="NCBI Taxonomy" id="3231513"/>
    <lineage>
        <taxon>Bacteria</taxon>
        <taxon>Bacillati</taxon>
        <taxon>Actinomycetota</taxon>
        <taxon>Actinomycetes</taxon>
        <taxon>Kitasatosporales</taxon>
        <taxon>Streptomycetaceae</taxon>
        <taxon>Kitasatospora</taxon>
    </lineage>
</organism>
<dbReference type="KEGG" id="kic:KCMC57_63830"/>
<dbReference type="EMBL" id="AP035882">
    <property type="protein sequence ID" value="BFP50015.1"/>
    <property type="molecule type" value="Genomic_DNA"/>
</dbReference>
<dbReference type="RefSeq" id="WP_407992406.1">
    <property type="nucleotide sequence ID" value="NZ_AP035882.1"/>
</dbReference>
<keyword evidence="1" id="KW-0614">Plasmid</keyword>
<name>A0AB33K735_9ACTN</name>
<dbReference type="AlphaFoldDB" id="A0AB33K735"/>
<proteinExistence type="predicted"/>
<geneLocation type="plasmid" evidence="1">
    <name>pCMC57_01</name>
</geneLocation>
<evidence type="ECO:0000313" key="1">
    <source>
        <dbReference type="EMBL" id="BFP50015.1"/>
    </source>
</evidence>
<accession>A0AB33K735</accession>